<reference evidence="3" key="2">
    <citation type="submission" date="2015-01" db="EMBL/GenBank/DDBJ databases">
        <title>Evolutionary Origins and Diversification of the Mycorrhizal Mutualists.</title>
        <authorList>
            <consortium name="DOE Joint Genome Institute"/>
            <consortium name="Mycorrhizal Genomics Consortium"/>
            <person name="Kohler A."/>
            <person name="Kuo A."/>
            <person name="Nagy L.G."/>
            <person name="Floudas D."/>
            <person name="Copeland A."/>
            <person name="Barry K.W."/>
            <person name="Cichocki N."/>
            <person name="Veneault-Fourrey C."/>
            <person name="LaButti K."/>
            <person name="Lindquist E.A."/>
            <person name="Lipzen A."/>
            <person name="Lundell T."/>
            <person name="Morin E."/>
            <person name="Murat C."/>
            <person name="Riley R."/>
            <person name="Ohm R."/>
            <person name="Sun H."/>
            <person name="Tunlid A."/>
            <person name="Henrissat B."/>
            <person name="Grigoriev I.V."/>
            <person name="Hibbett D.S."/>
            <person name="Martin F."/>
        </authorList>
    </citation>
    <scope>NUCLEOTIDE SEQUENCE [LARGE SCALE GENOMIC DNA]</scope>
    <source>
        <strain evidence="3">F 1598</strain>
    </source>
</reference>
<accession>A0A0C3BAM2</accession>
<reference evidence="2 3" key="1">
    <citation type="submission" date="2014-04" db="EMBL/GenBank/DDBJ databases">
        <authorList>
            <consortium name="DOE Joint Genome Institute"/>
            <person name="Kuo A."/>
            <person name="Tarkka M."/>
            <person name="Buscot F."/>
            <person name="Kohler A."/>
            <person name="Nagy L.G."/>
            <person name="Floudas D."/>
            <person name="Copeland A."/>
            <person name="Barry K.W."/>
            <person name="Cichocki N."/>
            <person name="Veneault-Fourrey C."/>
            <person name="LaButti K."/>
            <person name="Lindquist E.A."/>
            <person name="Lipzen A."/>
            <person name="Lundell T."/>
            <person name="Morin E."/>
            <person name="Murat C."/>
            <person name="Sun H."/>
            <person name="Tunlid A."/>
            <person name="Henrissat B."/>
            <person name="Grigoriev I.V."/>
            <person name="Hibbett D.S."/>
            <person name="Martin F."/>
            <person name="Nordberg H.P."/>
            <person name="Cantor M.N."/>
            <person name="Hua S.X."/>
        </authorList>
    </citation>
    <scope>NUCLEOTIDE SEQUENCE [LARGE SCALE GENOMIC DNA]</scope>
    <source>
        <strain evidence="2 3">F 1598</strain>
    </source>
</reference>
<proteinExistence type="predicted"/>
<dbReference type="InParanoid" id="A0A0C3BAM2"/>
<dbReference type="AlphaFoldDB" id="A0A0C3BAM2"/>
<dbReference type="Proteomes" id="UP000054166">
    <property type="component" value="Unassembled WGS sequence"/>
</dbReference>
<sequence length="80" mass="8862">MVDTHYDGENKERRRNDRKDRGALDALHILGHPRRDTNTDGDPGTCVFATTYRMSLQIGGESPVDVARLLLPKDIEGAVG</sequence>
<evidence type="ECO:0000256" key="1">
    <source>
        <dbReference type="SAM" id="MobiDB-lite"/>
    </source>
</evidence>
<evidence type="ECO:0000313" key="3">
    <source>
        <dbReference type="Proteomes" id="UP000054166"/>
    </source>
</evidence>
<keyword evidence="3" id="KW-1185">Reference proteome</keyword>
<dbReference type="HOGENOM" id="CLU_2590606_0_0_1"/>
<dbReference type="EMBL" id="KN832991">
    <property type="protein sequence ID" value="KIM83343.1"/>
    <property type="molecule type" value="Genomic_DNA"/>
</dbReference>
<gene>
    <name evidence="2" type="ORF">PILCRDRAFT_819590</name>
</gene>
<protein>
    <submittedName>
        <fullName evidence="2">Uncharacterized protein</fullName>
    </submittedName>
</protein>
<evidence type="ECO:0000313" key="2">
    <source>
        <dbReference type="EMBL" id="KIM83343.1"/>
    </source>
</evidence>
<name>A0A0C3BAM2_PILCF</name>
<feature type="region of interest" description="Disordered" evidence="1">
    <location>
        <begin position="1"/>
        <end position="22"/>
    </location>
</feature>
<organism evidence="2 3">
    <name type="scientific">Piloderma croceum (strain F 1598)</name>
    <dbReference type="NCBI Taxonomy" id="765440"/>
    <lineage>
        <taxon>Eukaryota</taxon>
        <taxon>Fungi</taxon>
        <taxon>Dikarya</taxon>
        <taxon>Basidiomycota</taxon>
        <taxon>Agaricomycotina</taxon>
        <taxon>Agaricomycetes</taxon>
        <taxon>Agaricomycetidae</taxon>
        <taxon>Atheliales</taxon>
        <taxon>Atheliaceae</taxon>
        <taxon>Piloderma</taxon>
    </lineage>
</organism>